<dbReference type="InterPro" id="IPR039565">
    <property type="entry name" value="BamD-like"/>
</dbReference>
<protein>
    <submittedName>
        <fullName evidence="8">TPR repeat-containing protein</fullName>
    </submittedName>
</protein>
<dbReference type="SMART" id="SM00028">
    <property type="entry name" value="TPR"/>
    <property type="match status" value="6"/>
</dbReference>
<dbReference type="PROSITE" id="PS50005">
    <property type="entry name" value="TPR"/>
    <property type="match status" value="2"/>
</dbReference>
<evidence type="ECO:0000259" key="6">
    <source>
        <dbReference type="Pfam" id="PF10131"/>
    </source>
</evidence>
<name>B8FFV3_DESAL</name>
<keyword evidence="5" id="KW-0472">Membrane</keyword>
<organism evidence="8 9">
    <name type="scientific">Desulfatibacillum aliphaticivorans</name>
    <dbReference type="NCBI Taxonomy" id="218208"/>
    <lineage>
        <taxon>Bacteria</taxon>
        <taxon>Pseudomonadati</taxon>
        <taxon>Thermodesulfobacteriota</taxon>
        <taxon>Desulfobacteria</taxon>
        <taxon>Desulfobacterales</taxon>
        <taxon>Desulfatibacillaceae</taxon>
        <taxon>Desulfatibacillum</taxon>
    </lineage>
</organism>
<keyword evidence="5" id="KW-0812">Transmembrane</keyword>
<dbReference type="eggNOG" id="COG5617">
    <property type="taxonomic scope" value="Bacteria"/>
</dbReference>
<evidence type="ECO:0000313" key="8">
    <source>
        <dbReference type="EMBL" id="ACL03508.1"/>
    </source>
</evidence>
<dbReference type="Pfam" id="PF10131">
    <property type="entry name" value="PTPS_related"/>
    <property type="match status" value="1"/>
</dbReference>
<dbReference type="HOGENOM" id="CLU_289825_0_0_7"/>
<dbReference type="eggNOG" id="COG1729">
    <property type="taxonomic scope" value="Bacteria"/>
</dbReference>
<dbReference type="PANTHER" id="PTHR44858:SF1">
    <property type="entry name" value="UDP-N-ACETYLGLUCOSAMINE--PEPTIDE N-ACETYLGLUCOSAMINYLTRANSFERASE SPINDLY-RELATED"/>
    <property type="match status" value="1"/>
</dbReference>
<feature type="transmembrane region" description="Helical" evidence="5">
    <location>
        <begin position="271"/>
        <end position="290"/>
    </location>
</feature>
<dbReference type="eggNOG" id="COG4105">
    <property type="taxonomic scope" value="Bacteria"/>
</dbReference>
<dbReference type="Pfam" id="PF13432">
    <property type="entry name" value="TPR_16"/>
    <property type="match status" value="2"/>
</dbReference>
<feature type="transmembrane region" description="Helical" evidence="5">
    <location>
        <begin position="762"/>
        <end position="781"/>
    </location>
</feature>
<dbReference type="InterPro" id="IPR050498">
    <property type="entry name" value="Ycf3"/>
</dbReference>
<evidence type="ECO:0000256" key="3">
    <source>
        <dbReference type="ARBA" id="ARBA00022803"/>
    </source>
</evidence>
<proteinExistence type="predicted"/>
<dbReference type="KEGG" id="dal:Dalk_1811"/>
<feature type="transmembrane region" description="Helical" evidence="5">
    <location>
        <begin position="409"/>
        <end position="425"/>
    </location>
</feature>
<feature type="repeat" description="TPR" evidence="4">
    <location>
        <begin position="863"/>
        <end position="896"/>
    </location>
</feature>
<accession>B8FFV3</accession>
<evidence type="ECO:0000256" key="4">
    <source>
        <dbReference type="PROSITE-ProRule" id="PRU00339"/>
    </source>
</evidence>
<feature type="domain" description="Outer membrane lipoprotein BamD-like" evidence="7">
    <location>
        <begin position="793"/>
        <end position="877"/>
    </location>
</feature>
<dbReference type="SUPFAM" id="SSF48452">
    <property type="entry name" value="TPR-like"/>
    <property type="match status" value="2"/>
</dbReference>
<dbReference type="InterPro" id="IPR018776">
    <property type="entry name" value="Membrane_prot_PTPS-rel_domain"/>
</dbReference>
<feature type="transmembrane region" description="Helical" evidence="5">
    <location>
        <begin position="726"/>
        <end position="750"/>
    </location>
</feature>
<feature type="transmembrane region" description="Helical" evidence="5">
    <location>
        <begin position="310"/>
        <end position="335"/>
    </location>
</feature>
<dbReference type="PANTHER" id="PTHR44858">
    <property type="entry name" value="TETRATRICOPEPTIDE REPEAT PROTEIN 6"/>
    <property type="match status" value="1"/>
</dbReference>
<dbReference type="AlphaFoldDB" id="B8FFV3"/>
<feature type="transmembrane region" description="Helical" evidence="5">
    <location>
        <begin position="355"/>
        <end position="374"/>
    </location>
</feature>
<feature type="domain" description="Membrane protein 6-pyruvoyl-tetrahydropterin synthase-related" evidence="6">
    <location>
        <begin position="112"/>
        <end position="596"/>
    </location>
</feature>
<keyword evidence="3 4" id="KW-0802">TPR repeat</keyword>
<reference evidence="8 9" key="1">
    <citation type="journal article" date="2012" name="Environ. Microbiol.">
        <title>The genome sequence of Desulfatibacillum alkenivorans AK-01: a blueprint for anaerobic alkane oxidation.</title>
        <authorList>
            <person name="Callaghan A.V."/>
            <person name="Morris B.E."/>
            <person name="Pereira I.A."/>
            <person name="McInerney M.J."/>
            <person name="Austin R.N."/>
            <person name="Groves J.T."/>
            <person name="Kukor J.J."/>
            <person name="Suflita J.M."/>
            <person name="Young L.Y."/>
            <person name="Zylstra G.J."/>
            <person name="Wawrik B."/>
        </authorList>
    </citation>
    <scope>NUCLEOTIDE SEQUENCE [LARGE SCALE GENOMIC DNA]</scope>
    <source>
        <strain evidence="8 9">AK-01</strain>
    </source>
</reference>
<keyword evidence="2" id="KW-0677">Repeat</keyword>
<evidence type="ECO:0000256" key="1">
    <source>
        <dbReference type="ARBA" id="ARBA00022729"/>
    </source>
</evidence>
<feature type="transmembrane region" description="Helical" evidence="5">
    <location>
        <begin position="43"/>
        <end position="63"/>
    </location>
</feature>
<feature type="transmembrane region" description="Helical" evidence="5">
    <location>
        <begin position="192"/>
        <end position="213"/>
    </location>
</feature>
<feature type="transmembrane region" description="Helical" evidence="5">
    <location>
        <begin position="220"/>
        <end position="236"/>
    </location>
</feature>
<dbReference type="EMBL" id="CP001322">
    <property type="protein sequence ID" value="ACL03508.1"/>
    <property type="molecule type" value="Genomic_DNA"/>
</dbReference>
<evidence type="ECO:0000256" key="5">
    <source>
        <dbReference type="SAM" id="Phobius"/>
    </source>
</evidence>
<evidence type="ECO:0000259" key="7">
    <source>
        <dbReference type="Pfam" id="PF13525"/>
    </source>
</evidence>
<feature type="transmembrane region" description="Helical" evidence="5">
    <location>
        <begin position="114"/>
        <end position="132"/>
    </location>
</feature>
<dbReference type="InterPro" id="IPR019734">
    <property type="entry name" value="TPR_rpt"/>
</dbReference>
<keyword evidence="1" id="KW-0732">Signal</keyword>
<dbReference type="Pfam" id="PF13525">
    <property type="entry name" value="YfiO"/>
    <property type="match status" value="1"/>
</dbReference>
<keyword evidence="5" id="KW-1133">Transmembrane helix</keyword>
<sequence>MVMTAKADKVRILQYLEGEPFGVKHFHDYNAVKPVTLGRSTYLIFWDLLFLALLWGFLGLYYAPHLIFFDSITAGGDTSSHYFTAYFLQEQLVPSGKISGWCHGNLAGFPMLQYYFPAPFLLAAALAPLLGLPVAFKLVTVLGVFLLPASVYIFLRCLRQPFPVPIIGAAFSLVFLFNEGNKMWGGNIPSTLAGEFCYSIGFSLAVLWLGCVYRAMEKATARRVILCAVLLALVGLSHAYALLFAGFGSGFFLLTGIRFKEHLNALLKIHGLAFCLLGFWIAPLLANLPWTTKFNILWIFFSWKQAMEEIFPATIQPFIALTLVATVAALAGFFLSKRRREKDGGEQPFCLRPMAYVWGLILCGAALYFVGYRARVVDVRFIPFFQLYLIMGGAMLFRSRLIVRDSRTAAVLLAAVALLSTALWVDGRVTFIRSWVSSNYRGMESKVLWPEYKAVNDYLKGDWNDPRVQYEHSTINQGVGSVRAYENLPLFSGRSTLECVYIQASVPAPFVFYIQSETCRHPSTPIPEVIYSRFNLERAAEHMRYFNVSQFIAMETETKRALAGAPDYEREFSARPFEVYGIKDAPKSYVTALNRRPVLLPLKGWMQKAYTWFRLGDLDVTPVFADGLSLEERILFARAGDAPMRSLPEVALKSAEAPDLQATLLHEKIVVTGARPGMPLLVKASYHPGWKASGGERIYLAGPGFMLLFPKSPDVTLEYGPTKWDWIGKILTLAALFWIALCALPFSRGFAGAAGRIFDRYAIYPAVPLLLAMAAGAGLFLSREAPEFPAVPYNKALKYFVAEDYEKAVPAFREVLERHGQSLIAGETAYHLAMCYYRQKNWPATLKELESALEKYPDSPRAPEIRYHIGLCKMEQKRYGQARQAFNRTVEEFPGTVWGRLAAYHHAMSLYREGRYKDAQESLDRLLSMAPERGLAAEAFYHRGLCLMLQGNNQEARLDFRIVRERYEDALWAEHALYQTGLSFFNEQDFDNMAASMTELLRQYPQTALAPEAWYHLGLAHMKLNLPGKARLDFTNVVERSPDSPWANQARDRLKELNS</sequence>
<feature type="repeat" description="TPR" evidence="4">
    <location>
        <begin position="1011"/>
        <end position="1044"/>
    </location>
</feature>
<feature type="transmembrane region" description="Helical" evidence="5">
    <location>
        <begin position="242"/>
        <end position="259"/>
    </location>
</feature>
<dbReference type="InterPro" id="IPR011990">
    <property type="entry name" value="TPR-like_helical_dom_sf"/>
</dbReference>
<dbReference type="Proteomes" id="UP000000739">
    <property type="component" value="Chromosome"/>
</dbReference>
<evidence type="ECO:0000313" key="9">
    <source>
        <dbReference type="Proteomes" id="UP000000739"/>
    </source>
</evidence>
<dbReference type="Gene3D" id="1.25.40.10">
    <property type="entry name" value="Tetratricopeptide repeat domain"/>
    <property type="match status" value="3"/>
</dbReference>
<feature type="transmembrane region" description="Helical" evidence="5">
    <location>
        <begin position="380"/>
        <end position="397"/>
    </location>
</feature>
<keyword evidence="9" id="KW-1185">Reference proteome</keyword>
<evidence type="ECO:0000256" key="2">
    <source>
        <dbReference type="ARBA" id="ARBA00022737"/>
    </source>
</evidence>
<gene>
    <name evidence="8" type="ordered locus">Dalk_1811</name>
</gene>
<feature type="transmembrane region" description="Helical" evidence="5">
    <location>
        <begin position="138"/>
        <end position="155"/>
    </location>
</feature>